<dbReference type="PANTHER" id="PTHR35004:SF6">
    <property type="entry name" value="TRANSPOSASE"/>
    <property type="match status" value="1"/>
</dbReference>
<dbReference type="AlphaFoldDB" id="A0A7C4ZGQ3"/>
<organism evidence="3">
    <name type="scientific">Oceanithermus profundus</name>
    <dbReference type="NCBI Taxonomy" id="187137"/>
    <lineage>
        <taxon>Bacteria</taxon>
        <taxon>Thermotogati</taxon>
        <taxon>Deinococcota</taxon>
        <taxon>Deinococci</taxon>
        <taxon>Thermales</taxon>
        <taxon>Thermaceae</taxon>
        <taxon>Oceanithermus</taxon>
    </lineage>
</organism>
<evidence type="ECO:0000313" key="3">
    <source>
        <dbReference type="EMBL" id="HGY09738.1"/>
    </source>
</evidence>
<dbReference type="SUPFAM" id="SSF53098">
    <property type="entry name" value="Ribonuclease H-like"/>
    <property type="match status" value="1"/>
</dbReference>
<protein>
    <recommendedName>
        <fullName evidence="2">Integrase catalytic domain-containing protein</fullName>
    </recommendedName>
</protein>
<dbReference type="InterPro" id="IPR036397">
    <property type="entry name" value="RNaseH_sf"/>
</dbReference>
<dbReference type="InterPro" id="IPR012337">
    <property type="entry name" value="RNaseH-like_sf"/>
</dbReference>
<dbReference type="GO" id="GO:0003676">
    <property type="term" value="F:nucleic acid binding"/>
    <property type="evidence" value="ECO:0007669"/>
    <property type="project" value="InterPro"/>
</dbReference>
<reference evidence="3" key="1">
    <citation type="journal article" date="2020" name="mSystems">
        <title>Genome- and Community-Level Interaction Insights into Carbon Utilization and Element Cycling Functions of Hydrothermarchaeota in Hydrothermal Sediment.</title>
        <authorList>
            <person name="Zhou Z."/>
            <person name="Liu Y."/>
            <person name="Xu W."/>
            <person name="Pan J."/>
            <person name="Luo Z.H."/>
            <person name="Li M."/>
        </authorList>
    </citation>
    <scope>NUCLEOTIDE SEQUENCE [LARGE SCALE GENOMIC DNA]</scope>
    <source>
        <strain evidence="3">HyVt-570</strain>
    </source>
</reference>
<dbReference type="GO" id="GO:0015074">
    <property type="term" value="P:DNA integration"/>
    <property type="evidence" value="ECO:0007669"/>
    <property type="project" value="InterPro"/>
</dbReference>
<dbReference type="InterPro" id="IPR001584">
    <property type="entry name" value="Integrase_cat-core"/>
</dbReference>
<gene>
    <name evidence="3" type="ORF">ENK37_06780</name>
</gene>
<name>A0A7C4ZGQ3_9DEIN</name>
<comment type="caution">
    <text evidence="3">The sequence shown here is derived from an EMBL/GenBank/DDBJ whole genome shotgun (WGS) entry which is preliminary data.</text>
</comment>
<proteinExistence type="predicted"/>
<feature type="region of interest" description="Disordered" evidence="1">
    <location>
        <begin position="401"/>
        <end position="440"/>
    </location>
</feature>
<accession>A0A7C4ZGQ3</accession>
<dbReference type="Pfam" id="PF00665">
    <property type="entry name" value="rve"/>
    <property type="match status" value="1"/>
</dbReference>
<dbReference type="PROSITE" id="PS50994">
    <property type="entry name" value="INTEGRASE"/>
    <property type="match status" value="1"/>
</dbReference>
<dbReference type="EMBL" id="DRPZ01000181">
    <property type="protein sequence ID" value="HGY09738.1"/>
    <property type="molecule type" value="Genomic_DNA"/>
</dbReference>
<dbReference type="Gene3D" id="3.30.420.10">
    <property type="entry name" value="Ribonuclease H-like superfamily/Ribonuclease H"/>
    <property type="match status" value="1"/>
</dbReference>
<evidence type="ECO:0000256" key="1">
    <source>
        <dbReference type="SAM" id="MobiDB-lite"/>
    </source>
</evidence>
<sequence>MKKPPRPSRREEVALFRLGVIGDLLARELAPGELQAELKLRAQRRYRPPGAKRTRTYHWKTLQRWLHTARKAHAAQALQPASRAKGYARALNPEQRELLLAMRRHHPSASAELILGEAVRHGVLAEGQVSLSTLRRLFREADLPRQSRTRAQRGRDVQRRRWQAAHPGDIWHADVCHVALSGGRKALVHGVLDDASRYFVALVARAQETERDMLEVFCGALLKHAPPRVLFLDNGACYRGEVLRLVCSRLGIHLVHARPHDPESRGKMERAWRTMRQRCTDHLPPGASLHQVDVALWSWLDVDYHRRAHAALLGNTPRRRYLEGQDGSRRPLSPTELAAALETEVRRQVRKDGTFQVEGVVYEALGHHLAGKRIDIVVDGLTGRPVRASYRGVPLRFGPCDPVANRHRRRGAPPADKPGEHPPFDPIAALLQRAREDRHE</sequence>
<dbReference type="PANTHER" id="PTHR35004">
    <property type="entry name" value="TRANSPOSASE RV3428C-RELATED"/>
    <property type="match status" value="1"/>
</dbReference>
<dbReference type="Proteomes" id="UP000885759">
    <property type="component" value="Unassembled WGS sequence"/>
</dbReference>
<evidence type="ECO:0000259" key="2">
    <source>
        <dbReference type="PROSITE" id="PS50994"/>
    </source>
</evidence>
<feature type="domain" description="Integrase catalytic" evidence="2">
    <location>
        <begin position="163"/>
        <end position="325"/>
    </location>
</feature>